<dbReference type="InterPro" id="IPR013581">
    <property type="entry name" value="PDR_assoc"/>
</dbReference>
<dbReference type="ExpressionAtlas" id="A0A2K3DUG7">
    <property type="expression patterns" value="baseline and differential"/>
</dbReference>
<dbReference type="RefSeq" id="XP_042925308.1">
    <property type="nucleotide sequence ID" value="XM_043061956.1"/>
</dbReference>
<dbReference type="GO" id="GO:0140359">
    <property type="term" value="F:ABC-type transporter activity"/>
    <property type="evidence" value="ECO:0007669"/>
    <property type="project" value="InterPro"/>
</dbReference>
<comment type="subcellular location">
    <subcellularLocation>
        <location evidence="1">Membrane</location>
        <topology evidence="1">Multi-pass membrane protein</topology>
    </subcellularLocation>
</comment>
<dbReference type="Gene3D" id="3.40.50.300">
    <property type="entry name" value="P-loop containing nucleotide triphosphate hydrolases"/>
    <property type="match status" value="3"/>
</dbReference>
<evidence type="ECO:0000256" key="3">
    <source>
        <dbReference type="ARBA" id="ARBA00022448"/>
    </source>
</evidence>
<feature type="compositionally biased region" description="Low complexity" evidence="10">
    <location>
        <begin position="701"/>
        <end position="713"/>
    </location>
</feature>
<dbReference type="InterPro" id="IPR003593">
    <property type="entry name" value="AAA+_ATPase"/>
</dbReference>
<feature type="transmembrane region" description="Helical" evidence="11">
    <location>
        <begin position="1664"/>
        <end position="1681"/>
    </location>
</feature>
<evidence type="ECO:0000256" key="10">
    <source>
        <dbReference type="SAM" id="MobiDB-lite"/>
    </source>
</evidence>
<feature type="domain" description="ABC transporter" evidence="12">
    <location>
        <begin position="1211"/>
        <end position="1451"/>
    </location>
</feature>
<dbReference type="KEGG" id="cre:CHLRE_04g224400v5"/>
<protein>
    <recommendedName>
        <fullName evidence="12">ABC transporter domain-containing protein</fullName>
    </recommendedName>
</protein>
<feature type="transmembrane region" description="Helical" evidence="11">
    <location>
        <begin position="891"/>
        <end position="914"/>
    </location>
</feature>
<evidence type="ECO:0000313" key="14">
    <source>
        <dbReference type="Proteomes" id="UP000006906"/>
    </source>
</evidence>
<evidence type="ECO:0000256" key="6">
    <source>
        <dbReference type="ARBA" id="ARBA00022741"/>
    </source>
</evidence>
<keyword evidence="14" id="KW-1185">Reference proteome</keyword>
<feature type="transmembrane region" description="Helical" evidence="11">
    <location>
        <begin position="751"/>
        <end position="772"/>
    </location>
</feature>
<sequence>MVSMGGQPDVASTAWGASGSGGAPAPTEAGGTAAAVSHPLASIAAGAVPPSPDSNTPPQVINGKPAEHKEALGQAAKNGEQQPQSLGSPASPTAAAAAHAVHEHAHADAKLLAEIRVEMERQRGKMTLERRRQVAARLMEHKNREDTFFTRLSKRLRQAGVELPAVTVEYRQLRVETEALVGSASIPTVVSVPLTAAKKLLHLHNEREAKPLAILNDLQGRLVPGRLTLLLGPPSCGKSSFMRALTGRLMPAQGRQSGEVRYNGAELDQFNVRRTAAYVDQIDNHNPNLTVRETLDFAHACQVGLHGAAIDVPAELAAQRIASRANGDSVYGTGVPAVDAAATVHGNGNGNGHSQYGGSQARSVAATPRGGGAAAGAGGGAFDPHDAHQPHPPHMGSLKAAVMKSLRSARHGHGHGHDRARLDQAEPEDEFEALLRQAWGTNVRVDIVMSLLGLAHCSETLVGDALVRGISGGERKRLTTAEMLVGPSNVIMLDEMSTGLDSATLFTVVRWLSQAAQALRLTVMISLLQPPPEVFGLFDDVILMTEGRVLYHGPVSDVVPHFRSLGLECPDRKDVPSFLLEITTPLGQRQYAGPELRQRFNLPPPGVDLVPASRTESQALPGEGDLAAANLSNGSAPRMSGEGSVGRRKFHSKSLLVPLPEMEAAFWTKNEHGVAMSAALQETSSPATPKAADTDGGGAKGAAAGSTSSAGGQAPLPAPLVPLSSRFALRPLEAIAVATRRQVTLVMRDKVLLKGRLIQVTVLGLLTGSLFYNQGVSMVAARTLFGCCFMSVLFMSFGGFPQIPITLEQKKVWFKHRDSAFYPAYAQGLAMALSQLPLSFIESGVFALVIYFMTNFYREPSYFFTFYLVLACTSMAVSSLFRFLACVSPNMVVANALSGLAIVTLILTSGFAIVHYSIPPWAIWAYWISPHAYALRSLVINEMVSPKWQNLPAPGGPPGMSLGDAALDTFDFYTTRGWIWIGVGFLIGFYSILTALSIVILAYQEPEVPPAQLADPEEVARARARAEALRERFTKLPAKSGRHKHSKANKSEMVVVVDKASGAAASNHKQPDKSEGGMSDTTASRSSPGDANGNGNGNSGGGEGLVLSPSMAALQDYIDISSSLPFTPITLVFQDLKYWVPNPFYSRRAARAAAKAASEASQAVIDALAAGKDVEEGNGATAVAAAGSPAGGGAKAVPSAASKPSSGRAAGQPGSLPLEARERLQLLSGITGFNEPGVLLALMGGSGAGKTTLMDVIAGRKTVGEIGGTITVNGHKAEPRAWSRVMGYVEQFDIHTPAQTVVEALQFSARLRLPQSFTDTQVKAYVDEVLEIVDLTPMLFNLVGTAGVSGLSTEGRKRLTIAVELVANPSCLFLDEPTSGLDARAAAIVMRAVRNVARNGRTVMVTIHQPSIEIFESFDQLLLIQRGGRTTYFGPLGLHSADLINYFMAVPGTPPLPSGFNPATWMLEVTGGSMATVLDKVELDWPEHYAATELARKNEARAQELVDTRGKECHPLEVGSQYAMPFWTQTRVLLRKYNLAYWRTPSYNFVRMGMTFITSFIYLAIYWGEGHIPNPAGIANVQNVMGIMFSSSNFLGMTNLMSVMPVVGYERVVFYRERGASMYDAFAYGIAIALVEMPYLLVQACTFVPIMYFAIGFELTAEAFWYYFIVFFETIVFYTIFGQTLVYITPAQAIAQVVGGGFNFLFNVFNGFIITYPEIPRGWKWMNRIVPPTWILYGLGVSQLGNKNELLIYAGQSMSVSEFMSSRFGYSYDMRWWIVLILLAYILALRVGSIVALKYWNHLKR</sequence>
<evidence type="ECO:0000256" key="11">
    <source>
        <dbReference type="SAM" id="Phobius"/>
    </source>
</evidence>
<evidence type="ECO:0000259" key="12">
    <source>
        <dbReference type="PROSITE" id="PS50893"/>
    </source>
</evidence>
<feature type="transmembrane region" description="Helical" evidence="11">
    <location>
        <begin position="1628"/>
        <end position="1652"/>
    </location>
</feature>
<dbReference type="InterPro" id="IPR027417">
    <property type="entry name" value="P-loop_NTPase"/>
</dbReference>
<feature type="region of interest" description="Disordered" evidence="10">
    <location>
        <begin position="345"/>
        <end position="395"/>
    </location>
</feature>
<dbReference type="Gramene" id="PNW84177">
    <property type="protein sequence ID" value="PNW84177"/>
    <property type="gene ID" value="CHLRE_04g224400v5"/>
</dbReference>
<dbReference type="GO" id="GO:0071944">
    <property type="term" value="C:cell periphery"/>
    <property type="evidence" value="ECO:0007669"/>
    <property type="project" value="UniProtKB-ARBA"/>
</dbReference>
<feature type="compositionally biased region" description="Gly residues" evidence="10">
    <location>
        <begin position="1092"/>
        <end position="1104"/>
    </location>
</feature>
<dbReference type="FunFam" id="3.40.50.300:FF:000059">
    <property type="entry name" value="ABC transporter G family member 40"/>
    <property type="match status" value="1"/>
</dbReference>
<dbReference type="PROSITE" id="PS50893">
    <property type="entry name" value="ABC_TRANSPORTER_2"/>
    <property type="match status" value="2"/>
</dbReference>
<comment type="similarity">
    <text evidence="2">Belongs to the ABC transporter superfamily. ABCG family. PDR (TC 3.A.1.205) subfamily.</text>
</comment>
<feature type="transmembrane region" description="Helical" evidence="11">
    <location>
        <begin position="864"/>
        <end position="885"/>
    </location>
</feature>
<keyword evidence="9 11" id="KW-0472">Membrane</keyword>
<dbReference type="OrthoDB" id="66620at2759"/>
<proteinExistence type="inferred from homology"/>
<dbReference type="OMA" id="QYMANLN"/>
<keyword evidence="4 11" id="KW-0812">Transmembrane</keyword>
<feature type="transmembrane region" description="Helical" evidence="11">
    <location>
        <begin position="978"/>
        <end position="1003"/>
    </location>
</feature>
<name>A0A2K3DUG7_CHLRE</name>
<evidence type="ECO:0000256" key="9">
    <source>
        <dbReference type="ARBA" id="ARBA00023136"/>
    </source>
</evidence>
<feature type="transmembrane region" description="Helical" evidence="11">
    <location>
        <begin position="1587"/>
        <end position="1607"/>
    </location>
</feature>
<feature type="transmembrane region" description="Helical" evidence="11">
    <location>
        <begin position="1549"/>
        <end position="1567"/>
    </location>
</feature>
<evidence type="ECO:0000256" key="5">
    <source>
        <dbReference type="ARBA" id="ARBA00022737"/>
    </source>
</evidence>
<evidence type="ECO:0000256" key="2">
    <source>
        <dbReference type="ARBA" id="ARBA00006012"/>
    </source>
</evidence>
<evidence type="ECO:0000256" key="7">
    <source>
        <dbReference type="ARBA" id="ARBA00022840"/>
    </source>
</evidence>
<feature type="domain" description="ABC transporter" evidence="12">
    <location>
        <begin position="198"/>
        <end position="571"/>
    </location>
</feature>
<evidence type="ECO:0000256" key="4">
    <source>
        <dbReference type="ARBA" id="ARBA00022692"/>
    </source>
</evidence>
<feature type="transmembrane region" description="Helical" evidence="11">
    <location>
        <begin position="1776"/>
        <end position="1800"/>
    </location>
</feature>
<reference evidence="13 14" key="1">
    <citation type="journal article" date="2007" name="Science">
        <title>The Chlamydomonas genome reveals the evolution of key animal and plant functions.</title>
        <authorList>
            <person name="Merchant S.S."/>
            <person name="Prochnik S.E."/>
            <person name="Vallon O."/>
            <person name="Harris E.H."/>
            <person name="Karpowicz S.J."/>
            <person name="Witman G.B."/>
            <person name="Terry A."/>
            <person name="Salamov A."/>
            <person name="Fritz-Laylin L.K."/>
            <person name="Marechal-Drouard L."/>
            <person name="Marshall W.F."/>
            <person name="Qu L.H."/>
            <person name="Nelson D.R."/>
            <person name="Sanderfoot A.A."/>
            <person name="Spalding M.H."/>
            <person name="Kapitonov V.V."/>
            <person name="Ren Q."/>
            <person name="Ferris P."/>
            <person name="Lindquist E."/>
            <person name="Shapiro H."/>
            <person name="Lucas S.M."/>
            <person name="Grimwood J."/>
            <person name="Schmutz J."/>
            <person name="Cardol P."/>
            <person name="Cerutti H."/>
            <person name="Chanfreau G."/>
            <person name="Chen C.L."/>
            <person name="Cognat V."/>
            <person name="Croft M.T."/>
            <person name="Dent R."/>
            <person name="Dutcher S."/>
            <person name="Fernandez E."/>
            <person name="Fukuzawa H."/>
            <person name="Gonzalez-Ballester D."/>
            <person name="Gonzalez-Halphen D."/>
            <person name="Hallmann A."/>
            <person name="Hanikenne M."/>
            <person name="Hippler M."/>
            <person name="Inwood W."/>
            <person name="Jabbari K."/>
            <person name="Kalanon M."/>
            <person name="Kuras R."/>
            <person name="Lefebvre P.A."/>
            <person name="Lemaire S.D."/>
            <person name="Lobanov A.V."/>
            <person name="Lohr M."/>
            <person name="Manuell A."/>
            <person name="Meier I."/>
            <person name="Mets L."/>
            <person name="Mittag M."/>
            <person name="Mittelmeier T."/>
            <person name="Moroney J.V."/>
            <person name="Moseley J."/>
            <person name="Napoli C."/>
            <person name="Nedelcu A.M."/>
            <person name="Niyogi K."/>
            <person name="Novoselov S.V."/>
            <person name="Paulsen I.T."/>
            <person name="Pazour G."/>
            <person name="Purton S."/>
            <person name="Ral J.P."/>
            <person name="Riano-Pachon D.M."/>
            <person name="Riekhof W."/>
            <person name="Rymarquis L."/>
            <person name="Schroda M."/>
            <person name="Stern D."/>
            <person name="Umen J."/>
            <person name="Willows R."/>
            <person name="Wilson N."/>
            <person name="Zimmer S.L."/>
            <person name="Allmer J."/>
            <person name="Balk J."/>
            <person name="Bisova K."/>
            <person name="Chen C.J."/>
            <person name="Elias M."/>
            <person name="Gendler K."/>
            <person name="Hauser C."/>
            <person name="Lamb M.R."/>
            <person name="Ledford H."/>
            <person name="Long J.C."/>
            <person name="Minagawa J."/>
            <person name="Page M.D."/>
            <person name="Pan J."/>
            <person name="Pootakham W."/>
            <person name="Roje S."/>
            <person name="Rose A."/>
            <person name="Stahlberg E."/>
            <person name="Terauchi A.M."/>
            <person name="Yang P."/>
            <person name="Ball S."/>
            <person name="Bowler C."/>
            <person name="Dieckmann C.L."/>
            <person name="Gladyshev V.N."/>
            <person name="Green P."/>
            <person name="Jorgensen R."/>
            <person name="Mayfield S."/>
            <person name="Mueller-Roeber B."/>
            <person name="Rajamani S."/>
            <person name="Sayre R.T."/>
            <person name="Brokstein P."/>
            <person name="Dubchak I."/>
            <person name="Goodstein D."/>
            <person name="Hornick L."/>
            <person name="Huang Y.W."/>
            <person name="Jhaveri J."/>
            <person name="Luo Y."/>
            <person name="Martinez D."/>
            <person name="Ngau W.C."/>
            <person name="Otillar B."/>
            <person name="Poliakov A."/>
            <person name="Porter A."/>
            <person name="Szajkowski L."/>
            <person name="Werner G."/>
            <person name="Zhou K."/>
            <person name="Grigoriev I.V."/>
            <person name="Rokhsar D.S."/>
            <person name="Grossman A.R."/>
        </authorList>
    </citation>
    <scope>NUCLEOTIDE SEQUENCE [LARGE SCALE GENOMIC DNA]</scope>
    <source>
        <strain evidence="14">CC-503</strain>
    </source>
</reference>
<feature type="region of interest" description="Disordered" evidence="10">
    <location>
        <begin position="1185"/>
        <end position="1215"/>
    </location>
</feature>
<dbReference type="Pfam" id="PF00005">
    <property type="entry name" value="ABC_tran"/>
    <property type="match status" value="2"/>
</dbReference>
<feature type="transmembrane region" description="Helical" evidence="11">
    <location>
        <begin position="784"/>
        <end position="805"/>
    </location>
</feature>
<evidence type="ECO:0000313" key="13">
    <source>
        <dbReference type="EMBL" id="PNW84177.1"/>
    </source>
</evidence>
<keyword evidence="3" id="KW-0813">Transport</keyword>
<keyword evidence="5" id="KW-0677">Repeat</keyword>
<keyword evidence="8 11" id="KW-1133">Transmembrane helix</keyword>
<dbReference type="EMBL" id="CM008965">
    <property type="protein sequence ID" value="PNW84177.1"/>
    <property type="molecule type" value="Genomic_DNA"/>
</dbReference>
<feature type="region of interest" description="Disordered" evidence="10">
    <location>
        <begin position="1"/>
        <end position="102"/>
    </location>
</feature>
<feature type="transmembrane region" description="Helical" evidence="11">
    <location>
        <begin position="1693"/>
        <end position="1716"/>
    </location>
</feature>
<dbReference type="InterPro" id="IPR003439">
    <property type="entry name" value="ABC_transporter-like_ATP-bd"/>
</dbReference>
<feature type="compositionally biased region" description="Polar residues" evidence="10">
    <location>
        <begin position="352"/>
        <end position="362"/>
    </location>
</feature>
<dbReference type="GeneID" id="5717890"/>
<feature type="compositionally biased region" description="Low complexity" evidence="10">
    <location>
        <begin position="11"/>
        <end position="35"/>
    </location>
</feature>
<dbReference type="SUPFAM" id="SSF52540">
    <property type="entry name" value="P-loop containing nucleoside triphosphate hydrolases"/>
    <property type="match status" value="2"/>
</dbReference>
<feature type="compositionally biased region" description="Gly residues" evidence="10">
    <location>
        <begin position="369"/>
        <end position="381"/>
    </location>
</feature>
<keyword evidence="7" id="KW-0067">ATP-binding</keyword>
<dbReference type="GO" id="GO:0005524">
    <property type="term" value="F:ATP binding"/>
    <property type="evidence" value="ECO:0007669"/>
    <property type="project" value="UniProtKB-KW"/>
</dbReference>
<evidence type="ECO:0000256" key="1">
    <source>
        <dbReference type="ARBA" id="ARBA00004141"/>
    </source>
</evidence>
<dbReference type="InterPro" id="IPR013525">
    <property type="entry name" value="ABC2_TM"/>
</dbReference>
<accession>A0A2K3DUG7</accession>
<dbReference type="Pfam" id="PF01061">
    <property type="entry name" value="ABC2_membrane"/>
    <property type="match status" value="2"/>
</dbReference>
<gene>
    <name evidence="13" type="ORF">CHLRE_04g224400v5</name>
</gene>
<dbReference type="InterPro" id="IPR043926">
    <property type="entry name" value="ABCG_dom"/>
</dbReference>
<evidence type="ECO:0000256" key="8">
    <source>
        <dbReference type="ARBA" id="ARBA00022989"/>
    </source>
</evidence>
<feature type="region of interest" description="Disordered" evidence="10">
    <location>
        <begin position="1061"/>
        <end position="1104"/>
    </location>
</feature>
<dbReference type="GO" id="GO:0016887">
    <property type="term" value="F:ATP hydrolysis activity"/>
    <property type="evidence" value="ECO:0007669"/>
    <property type="project" value="InterPro"/>
</dbReference>
<keyword evidence="6" id="KW-0547">Nucleotide-binding</keyword>
<feature type="compositionally biased region" description="Low complexity" evidence="10">
    <location>
        <begin position="1195"/>
        <end position="1207"/>
    </location>
</feature>
<dbReference type="SMART" id="SM00382">
    <property type="entry name" value="AAA"/>
    <property type="match status" value="2"/>
</dbReference>
<dbReference type="InParanoid" id="A0A2K3DUG7"/>
<feature type="region of interest" description="Disordered" evidence="10">
    <location>
        <begin position="680"/>
        <end position="713"/>
    </location>
</feature>
<dbReference type="Pfam" id="PF19055">
    <property type="entry name" value="ABC2_membrane_7"/>
    <property type="match status" value="1"/>
</dbReference>
<organism evidence="13 14">
    <name type="scientific">Chlamydomonas reinhardtii</name>
    <name type="common">Chlamydomonas smithii</name>
    <dbReference type="NCBI Taxonomy" id="3055"/>
    <lineage>
        <taxon>Eukaryota</taxon>
        <taxon>Viridiplantae</taxon>
        <taxon>Chlorophyta</taxon>
        <taxon>core chlorophytes</taxon>
        <taxon>Chlorophyceae</taxon>
        <taxon>CS clade</taxon>
        <taxon>Chlamydomonadales</taxon>
        <taxon>Chlamydomonadaceae</taxon>
        <taxon>Chlamydomonas</taxon>
    </lineage>
</organism>
<dbReference type="Pfam" id="PF08370">
    <property type="entry name" value="PDR_assoc"/>
    <property type="match status" value="1"/>
</dbReference>
<dbReference type="GO" id="GO:0016020">
    <property type="term" value="C:membrane"/>
    <property type="evidence" value="ECO:0007669"/>
    <property type="project" value="UniProtKB-SubCell"/>
</dbReference>
<feature type="compositionally biased region" description="Polar residues" evidence="10">
    <location>
        <begin position="79"/>
        <end position="91"/>
    </location>
</feature>
<feature type="compositionally biased region" description="Polar residues" evidence="10">
    <location>
        <begin position="1079"/>
        <end position="1089"/>
    </location>
</feature>
<dbReference type="Proteomes" id="UP000006906">
    <property type="component" value="Chromosome 4"/>
</dbReference>
<dbReference type="PANTHER" id="PTHR19241">
    <property type="entry name" value="ATP-BINDING CASSETTE TRANSPORTER"/>
    <property type="match status" value="1"/>
</dbReference>
<feature type="region of interest" description="Disordered" evidence="10">
    <location>
        <begin position="625"/>
        <end position="647"/>
    </location>
</feature>